<dbReference type="SMART" id="SM00357">
    <property type="entry name" value="CSP"/>
    <property type="match status" value="2"/>
</dbReference>
<dbReference type="Proteomes" id="UP000199441">
    <property type="component" value="Unassembled WGS sequence"/>
</dbReference>
<dbReference type="InterPro" id="IPR011129">
    <property type="entry name" value="CSD"/>
</dbReference>
<dbReference type="GO" id="GO:0003677">
    <property type="term" value="F:DNA binding"/>
    <property type="evidence" value="ECO:0007669"/>
    <property type="project" value="UniProtKB-KW"/>
</dbReference>
<protein>
    <submittedName>
        <fullName evidence="2">Cold-shock DNA-binding protein family</fullName>
    </submittedName>
</protein>
<dbReference type="PROSITE" id="PS51857">
    <property type="entry name" value="CSD_2"/>
    <property type="match status" value="2"/>
</dbReference>
<reference evidence="3" key="1">
    <citation type="submission" date="2016-10" db="EMBL/GenBank/DDBJ databases">
        <authorList>
            <person name="Varghese N."/>
            <person name="Submissions S."/>
        </authorList>
    </citation>
    <scope>NUCLEOTIDE SEQUENCE [LARGE SCALE GENOMIC DNA]</scope>
    <source>
        <strain evidence="3">DSM 26922</strain>
    </source>
</reference>
<evidence type="ECO:0000313" key="3">
    <source>
        <dbReference type="Proteomes" id="UP000199441"/>
    </source>
</evidence>
<dbReference type="AlphaFoldDB" id="A0A1H2TB50"/>
<keyword evidence="3" id="KW-1185">Reference proteome</keyword>
<dbReference type="CDD" id="cd04458">
    <property type="entry name" value="CSP_CDS"/>
    <property type="match status" value="2"/>
</dbReference>
<name>A0A1H2TB50_9RHOB</name>
<dbReference type="InterPro" id="IPR050181">
    <property type="entry name" value="Cold_shock_domain"/>
</dbReference>
<dbReference type="InterPro" id="IPR012340">
    <property type="entry name" value="NA-bd_OB-fold"/>
</dbReference>
<dbReference type="InterPro" id="IPR002059">
    <property type="entry name" value="CSP_DNA-bd"/>
</dbReference>
<dbReference type="GO" id="GO:0005829">
    <property type="term" value="C:cytosol"/>
    <property type="evidence" value="ECO:0007669"/>
    <property type="project" value="UniProtKB-ARBA"/>
</dbReference>
<dbReference type="STRING" id="670155.SAMN04488001_1115"/>
<dbReference type="EMBL" id="FNOI01000001">
    <property type="protein sequence ID" value="SDW41122.1"/>
    <property type="molecule type" value="Genomic_DNA"/>
</dbReference>
<gene>
    <name evidence="2" type="ORF">SAMN04488001_1115</name>
</gene>
<dbReference type="PRINTS" id="PR00050">
    <property type="entry name" value="COLDSHOCK"/>
</dbReference>
<sequence>MGSLGGVDKFDAIWMTQNNEVADTTLFVTGQVKWFDAVKGFGFVVADDGGPDILLHANVLRNFGQGSVADASKVELRVQETERGLQAIEVLTISPPVLDGDEEGAVKITANLQEVALIPARVKWFDKGKGFGFANSYGSSEDIFLHIEVLHRCGLADLLAGEAVCLRVVEGERGKMAAEVQAWDYAVNHS</sequence>
<keyword evidence="2" id="KW-0238">DNA-binding</keyword>
<feature type="domain" description="CSD" evidence="1">
    <location>
        <begin position="27"/>
        <end position="92"/>
    </location>
</feature>
<dbReference type="Gene3D" id="2.40.50.140">
    <property type="entry name" value="Nucleic acid-binding proteins"/>
    <property type="match status" value="2"/>
</dbReference>
<dbReference type="SUPFAM" id="SSF50249">
    <property type="entry name" value="Nucleic acid-binding proteins"/>
    <property type="match status" value="2"/>
</dbReference>
<dbReference type="Pfam" id="PF00313">
    <property type="entry name" value="CSD"/>
    <property type="match status" value="2"/>
</dbReference>
<evidence type="ECO:0000259" key="1">
    <source>
        <dbReference type="PROSITE" id="PS51857"/>
    </source>
</evidence>
<organism evidence="2 3">
    <name type="scientific">Litoreibacter albidus</name>
    <dbReference type="NCBI Taxonomy" id="670155"/>
    <lineage>
        <taxon>Bacteria</taxon>
        <taxon>Pseudomonadati</taxon>
        <taxon>Pseudomonadota</taxon>
        <taxon>Alphaproteobacteria</taxon>
        <taxon>Rhodobacterales</taxon>
        <taxon>Roseobacteraceae</taxon>
        <taxon>Litoreibacter</taxon>
    </lineage>
</organism>
<dbReference type="PANTHER" id="PTHR11544">
    <property type="entry name" value="COLD SHOCK DOMAIN CONTAINING PROTEINS"/>
    <property type="match status" value="1"/>
</dbReference>
<evidence type="ECO:0000313" key="2">
    <source>
        <dbReference type="EMBL" id="SDW41122.1"/>
    </source>
</evidence>
<feature type="domain" description="CSD" evidence="1">
    <location>
        <begin position="117"/>
        <end position="182"/>
    </location>
</feature>
<proteinExistence type="predicted"/>
<accession>A0A1H2TB50</accession>